<sequence>MITIGLASIRHQESISKGLQKIEEMLLKCQEQNVDIVCFPEAYLPGLRGTDVQLPPPDQRELEQALLSLQSFCKLYATMAIVGMEWITELGLHNRAYVISGTGEVLGYQTKNQLPPGGESEHYVPDGSRMMFSVKGVPFGIAICHEAWRYPETVRWAATRGAQIVFQPQWTGRHTGRVPLTEWGTSFFEKAMICRAGENNVYFASVNVTMDYQTSATSLIDPQGRLMQYIPYGKEELLVSEIDPAKATRLFATRFDPSQLPG</sequence>
<reference evidence="3 4" key="1">
    <citation type="submission" date="2019-05" db="EMBL/GenBank/DDBJ databases">
        <title>We sequenced the genome of Paenibacillus hemerocallicola KCTC 33185 for further insight into its adaptation and study the phylogeny of Paenibacillus.</title>
        <authorList>
            <person name="Narsing Rao M.P."/>
        </authorList>
    </citation>
    <scope>NUCLEOTIDE SEQUENCE [LARGE SCALE GENOMIC DNA]</scope>
    <source>
        <strain evidence="3 4">KCTC 33185</strain>
    </source>
</reference>
<dbReference type="EMBL" id="VDCQ01000037">
    <property type="protein sequence ID" value="TNJ63812.1"/>
    <property type="molecule type" value="Genomic_DNA"/>
</dbReference>
<keyword evidence="1 3" id="KW-0378">Hydrolase</keyword>
<evidence type="ECO:0000259" key="2">
    <source>
        <dbReference type="PROSITE" id="PS50263"/>
    </source>
</evidence>
<evidence type="ECO:0000313" key="3">
    <source>
        <dbReference type="EMBL" id="TNJ63812.1"/>
    </source>
</evidence>
<dbReference type="InterPro" id="IPR036526">
    <property type="entry name" value="C-N_Hydrolase_sf"/>
</dbReference>
<protein>
    <submittedName>
        <fullName evidence="3">Carbon-nitrogen hydrolase family protein</fullName>
    </submittedName>
</protein>
<dbReference type="CDD" id="cd07197">
    <property type="entry name" value="nitrilase"/>
    <property type="match status" value="1"/>
</dbReference>
<dbReference type="Gene3D" id="3.60.110.10">
    <property type="entry name" value="Carbon-nitrogen hydrolase"/>
    <property type="match status" value="1"/>
</dbReference>
<gene>
    <name evidence="3" type="ORF">FE784_23335</name>
</gene>
<evidence type="ECO:0000313" key="4">
    <source>
        <dbReference type="Proteomes" id="UP000307943"/>
    </source>
</evidence>
<dbReference type="AlphaFoldDB" id="A0A5C4T407"/>
<accession>A0A5C4T407</accession>
<dbReference type="InterPro" id="IPR050345">
    <property type="entry name" value="Aliph_Amidase/BUP"/>
</dbReference>
<dbReference type="PANTHER" id="PTHR43674:SF2">
    <property type="entry name" value="BETA-UREIDOPROPIONASE"/>
    <property type="match status" value="1"/>
</dbReference>
<dbReference type="OrthoDB" id="2826359at2"/>
<proteinExistence type="predicted"/>
<dbReference type="PROSITE" id="PS50263">
    <property type="entry name" value="CN_HYDROLASE"/>
    <property type="match status" value="1"/>
</dbReference>
<organism evidence="3 4">
    <name type="scientific">Paenibacillus hemerocallicola</name>
    <dbReference type="NCBI Taxonomy" id="1172614"/>
    <lineage>
        <taxon>Bacteria</taxon>
        <taxon>Bacillati</taxon>
        <taxon>Bacillota</taxon>
        <taxon>Bacilli</taxon>
        <taxon>Bacillales</taxon>
        <taxon>Paenibacillaceae</taxon>
        <taxon>Paenibacillus</taxon>
    </lineage>
</organism>
<dbReference type="GO" id="GO:0033388">
    <property type="term" value="P:putrescine biosynthetic process from arginine"/>
    <property type="evidence" value="ECO:0007669"/>
    <property type="project" value="TreeGrafter"/>
</dbReference>
<dbReference type="PANTHER" id="PTHR43674">
    <property type="entry name" value="NITRILASE C965.09-RELATED"/>
    <property type="match status" value="1"/>
</dbReference>
<name>A0A5C4T407_9BACL</name>
<evidence type="ECO:0000256" key="1">
    <source>
        <dbReference type="ARBA" id="ARBA00022801"/>
    </source>
</evidence>
<keyword evidence="4" id="KW-1185">Reference proteome</keyword>
<dbReference type="RefSeq" id="WP_139604668.1">
    <property type="nucleotide sequence ID" value="NZ_VDCQ01000037.1"/>
</dbReference>
<dbReference type="SUPFAM" id="SSF56317">
    <property type="entry name" value="Carbon-nitrogen hydrolase"/>
    <property type="match status" value="1"/>
</dbReference>
<comment type="caution">
    <text evidence="3">The sequence shown here is derived from an EMBL/GenBank/DDBJ whole genome shotgun (WGS) entry which is preliminary data.</text>
</comment>
<dbReference type="GO" id="GO:0050126">
    <property type="term" value="F:N-carbamoylputrescine amidase activity"/>
    <property type="evidence" value="ECO:0007669"/>
    <property type="project" value="TreeGrafter"/>
</dbReference>
<feature type="domain" description="CN hydrolase" evidence="2">
    <location>
        <begin position="1"/>
        <end position="244"/>
    </location>
</feature>
<dbReference type="Pfam" id="PF00795">
    <property type="entry name" value="CN_hydrolase"/>
    <property type="match status" value="1"/>
</dbReference>
<dbReference type="Proteomes" id="UP000307943">
    <property type="component" value="Unassembled WGS sequence"/>
</dbReference>
<dbReference type="InterPro" id="IPR003010">
    <property type="entry name" value="C-N_Hydrolase"/>
</dbReference>